<evidence type="ECO:0000256" key="2">
    <source>
        <dbReference type="ARBA" id="ARBA00022475"/>
    </source>
</evidence>
<keyword evidence="14" id="KW-0675">Receptor</keyword>
<dbReference type="Gene3D" id="2.90.10.10">
    <property type="entry name" value="Bulb-type lectin domain"/>
    <property type="match status" value="1"/>
</dbReference>
<dbReference type="InterPro" id="IPR000719">
    <property type="entry name" value="Prot_kinase_dom"/>
</dbReference>
<dbReference type="InterPro" id="IPR000858">
    <property type="entry name" value="S_locus_glycoprot_dom"/>
</dbReference>
<comment type="catalytic activity">
    <reaction evidence="16">
        <text>L-threonyl-[protein] + ATP = O-phospho-L-threonyl-[protein] + ADP + H(+)</text>
        <dbReference type="Rhea" id="RHEA:46608"/>
        <dbReference type="Rhea" id="RHEA-COMP:11060"/>
        <dbReference type="Rhea" id="RHEA-COMP:11605"/>
        <dbReference type="ChEBI" id="CHEBI:15378"/>
        <dbReference type="ChEBI" id="CHEBI:30013"/>
        <dbReference type="ChEBI" id="CHEBI:30616"/>
        <dbReference type="ChEBI" id="CHEBI:61977"/>
        <dbReference type="ChEBI" id="CHEBI:456216"/>
        <dbReference type="EC" id="2.7.11.1"/>
    </reaction>
</comment>
<keyword evidence="12 17" id="KW-0472">Membrane</keyword>
<dbReference type="SUPFAM" id="SSF51110">
    <property type="entry name" value="alpha-D-mannose-specific plant lectins"/>
    <property type="match status" value="1"/>
</dbReference>
<evidence type="ECO:0000259" key="20">
    <source>
        <dbReference type="PROSITE" id="PS50948"/>
    </source>
</evidence>
<dbReference type="EC" id="2.7.11.1" evidence="16"/>
<dbReference type="FunFam" id="2.90.10.10:FF:000005">
    <property type="entry name" value="G-type lectin S-receptor-like serine/threonine-protein kinase"/>
    <property type="match status" value="1"/>
</dbReference>
<comment type="catalytic activity">
    <reaction evidence="16">
        <text>L-seryl-[protein] + ATP = O-phospho-L-seryl-[protein] + ADP + H(+)</text>
        <dbReference type="Rhea" id="RHEA:17989"/>
        <dbReference type="Rhea" id="RHEA-COMP:9863"/>
        <dbReference type="Rhea" id="RHEA-COMP:11604"/>
        <dbReference type="ChEBI" id="CHEBI:15378"/>
        <dbReference type="ChEBI" id="CHEBI:29999"/>
        <dbReference type="ChEBI" id="CHEBI:30616"/>
        <dbReference type="ChEBI" id="CHEBI:83421"/>
        <dbReference type="ChEBI" id="CHEBI:456216"/>
        <dbReference type="EC" id="2.7.11.1"/>
    </reaction>
</comment>
<feature type="domain" description="Protein kinase" evidence="18">
    <location>
        <begin position="575"/>
        <end position="861"/>
    </location>
</feature>
<feature type="domain" description="Apple" evidence="20">
    <location>
        <begin position="407"/>
        <end position="487"/>
    </location>
</feature>
<comment type="subcellular location">
    <subcellularLocation>
        <location evidence="1">Cell membrane</location>
        <topology evidence="1">Single-pass type I membrane protein</topology>
    </subcellularLocation>
</comment>
<keyword evidence="9 16" id="KW-0418">Kinase</keyword>
<dbReference type="GO" id="GO:0004674">
    <property type="term" value="F:protein serine/threonine kinase activity"/>
    <property type="evidence" value="ECO:0007669"/>
    <property type="project" value="UniProtKB-KW"/>
</dbReference>
<dbReference type="SMART" id="SM00108">
    <property type="entry name" value="B_lectin"/>
    <property type="match status" value="1"/>
</dbReference>
<evidence type="ECO:0000256" key="5">
    <source>
        <dbReference type="ARBA" id="ARBA00022679"/>
    </source>
</evidence>
<dbReference type="PROSITE" id="PS50948">
    <property type="entry name" value="PAN"/>
    <property type="match status" value="1"/>
</dbReference>
<evidence type="ECO:0000259" key="18">
    <source>
        <dbReference type="PROSITE" id="PS50011"/>
    </source>
</evidence>
<evidence type="ECO:0000256" key="11">
    <source>
        <dbReference type="ARBA" id="ARBA00022989"/>
    </source>
</evidence>
<gene>
    <name evidence="22" type="primary">LOC109504752</name>
</gene>
<evidence type="ECO:0000256" key="9">
    <source>
        <dbReference type="ARBA" id="ARBA00022777"/>
    </source>
</evidence>
<keyword evidence="8 16" id="KW-0547">Nucleotide-binding</keyword>
<dbReference type="InterPro" id="IPR008271">
    <property type="entry name" value="Ser/Thr_kinase_AS"/>
</dbReference>
<dbReference type="CDD" id="cd14066">
    <property type="entry name" value="STKc_IRAK"/>
    <property type="match status" value="1"/>
</dbReference>
<keyword evidence="5 16" id="KW-0808">Transferase</keyword>
<dbReference type="Pfam" id="PF07714">
    <property type="entry name" value="PK_Tyr_Ser-Thr"/>
    <property type="match status" value="1"/>
</dbReference>
<dbReference type="Pfam" id="PF11883">
    <property type="entry name" value="DUF3403"/>
    <property type="match status" value="1"/>
</dbReference>
<dbReference type="InParanoid" id="A0A6J0PIP2"/>
<dbReference type="GO" id="GO:0051707">
    <property type="term" value="P:response to other organism"/>
    <property type="evidence" value="ECO:0007669"/>
    <property type="project" value="UniProtKB-ARBA"/>
</dbReference>
<dbReference type="GO" id="GO:0005886">
    <property type="term" value="C:plasma membrane"/>
    <property type="evidence" value="ECO:0007669"/>
    <property type="project" value="UniProtKB-SubCell"/>
</dbReference>
<dbReference type="GO" id="GO:0048544">
    <property type="term" value="P:recognition of pollen"/>
    <property type="evidence" value="ECO:0007669"/>
    <property type="project" value="InterPro"/>
</dbReference>
<evidence type="ECO:0000256" key="17">
    <source>
        <dbReference type="SAM" id="Phobius"/>
    </source>
</evidence>
<evidence type="ECO:0000256" key="6">
    <source>
        <dbReference type="ARBA" id="ARBA00022692"/>
    </source>
</evidence>
<dbReference type="RefSeq" id="XP_019706507.2">
    <property type="nucleotide sequence ID" value="XM_019850948.2"/>
</dbReference>
<comment type="similarity">
    <text evidence="16">Belongs to the protein kinase superfamily. Ser/Thr protein kinase family.</text>
</comment>
<keyword evidence="3 16" id="KW-0723">Serine/threonine-protein kinase</keyword>
<evidence type="ECO:0000256" key="8">
    <source>
        <dbReference type="ARBA" id="ARBA00022741"/>
    </source>
</evidence>
<dbReference type="AlphaFoldDB" id="A0A6J0PIP2"/>
<dbReference type="CDD" id="cd00028">
    <property type="entry name" value="B_lectin"/>
    <property type="match status" value="1"/>
</dbReference>
<feature type="transmembrane region" description="Helical" evidence="17">
    <location>
        <begin position="501"/>
        <end position="523"/>
    </location>
</feature>
<dbReference type="Gene3D" id="1.10.510.10">
    <property type="entry name" value="Transferase(Phosphotransferase) domain 1"/>
    <property type="match status" value="1"/>
</dbReference>
<evidence type="ECO:0000256" key="3">
    <source>
        <dbReference type="ARBA" id="ARBA00022527"/>
    </source>
</evidence>
<dbReference type="PIRSF" id="PIRSF000641">
    <property type="entry name" value="SRK"/>
    <property type="match status" value="1"/>
</dbReference>
<reference evidence="22" key="1">
    <citation type="submission" date="2025-08" db="UniProtKB">
        <authorList>
            <consortium name="RefSeq"/>
        </authorList>
    </citation>
    <scope>IDENTIFICATION</scope>
</reference>
<name>A0A6J0PIP2_ELAGV</name>
<dbReference type="SMART" id="SM00220">
    <property type="entry name" value="S_TKc"/>
    <property type="match status" value="1"/>
</dbReference>
<dbReference type="PROSITE" id="PS50927">
    <property type="entry name" value="BULB_LECTIN"/>
    <property type="match status" value="1"/>
</dbReference>
<dbReference type="InterPro" id="IPR001480">
    <property type="entry name" value="Bulb-type_lectin_dom"/>
</dbReference>
<evidence type="ECO:0000256" key="12">
    <source>
        <dbReference type="ARBA" id="ARBA00023136"/>
    </source>
</evidence>
<evidence type="ECO:0000313" key="21">
    <source>
        <dbReference type="Proteomes" id="UP000504607"/>
    </source>
</evidence>
<dbReference type="KEGG" id="egu:109504752"/>
<dbReference type="InterPro" id="IPR003609">
    <property type="entry name" value="Pan_app"/>
</dbReference>
<dbReference type="Pfam" id="PF01453">
    <property type="entry name" value="B_lectin"/>
    <property type="match status" value="1"/>
</dbReference>
<dbReference type="Gene3D" id="3.30.200.20">
    <property type="entry name" value="Phosphorylase Kinase, domain 1"/>
    <property type="match status" value="1"/>
</dbReference>
<keyword evidence="4" id="KW-0245">EGF-like domain</keyword>
<evidence type="ECO:0000256" key="13">
    <source>
        <dbReference type="ARBA" id="ARBA00023157"/>
    </source>
</evidence>
<dbReference type="CDD" id="cd01098">
    <property type="entry name" value="PAN_AP_plant"/>
    <property type="match status" value="1"/>
</dbReference>
<dbReference type="PROSITE" id="PS00108">
    <property type="entry name" value="PROTEIN_KINASE_ST"/>
    <property type="match status" value="1"/>
</dbReference>
<keyword evidence="6 17" id="KW-0812">Transmembrane</keyword>
<keyword evidence="10 16" id="KW-0067">ATP-binding</keyword>
<accession>A0A6J0PIP2</accession>
<protein>
    <recommendedName>
        <fullName evidence="16">Receptor-like serine/threonine-protein kinase</fullName>
        <ecNumber evidence="16">2.7.11.1</ecNumber>
    </recommendedName>
</protein>
<proteinExistence type="inferred from homology"/>
<evidence type="ECO:0000259" key="19">
    <source>
        <dbReference type="PROSITE" id="PS50927"/>
    </source>
</evidence>
<dbReference type="FunFam" id="3.30.200.20:FF:000330">
    <property type="entry name" value="G-type lectin S-receptor-like serine/threonine-protein kinase At4g03230"/>
    <property type="match status" value="1"/>
</dbReference>
<dbReference type="InterPro" id="IPR011009">
    <property type="entry name" value="Kinase-like_dom_sf"/>
</dbReference>
<keyword evidence="15" id="KW-0325">Glycoprotein</keyword>
<dbReference type="Pfam" id="PF08276">
    <property type="entry name" value="PAN_2"/>
    <property type="match status" value="1"/>
</dbReference>
<dbReference type="InterPro" id="IPR024171">
    <property type="entry name" value="SRK-like_kinase"/>
</dbReference>
<evidence type="ECO:0000256" key="15">
    <source>
        <dbReference type="ARBA" id="ARBA00023180"/>
    </source>
</evidence>
<keyword evidence="2" id="KW-1003">Cell membrane</keyword>
<dbReference type="PROSITE" id="PS50011">
    <property type="entry name" value="PROTEIN_KINASE_DOM"/>
    <property type="match status" value="1"/>
</dbReference>
<dbReference type="GO" id="GO:0005524">
    <property type="term" value="F:ATP binding"/>
    <property type="evidence" value="ECO:0007669"/>
    <property type="project" value="UniProtKB-KW"/>
</dbReference>
<dbReference type="Pfam" id="PF00954">
    <property type="entry name" value="S_locus_glycop"/>
    <property type="match status" value="1"/>
</dbReference>
<evidence type="ECO:0000256" key="7">
    <source>
        <dbReference type="ARBA" id="ARBA00022729"/>
    </source>
</evidence>
<dbReference type="PANTHER" id="PTHR27002">
    <property type="entry name" value="RECEPTOR-LIKE SERINE/THREONINE-PROTEIN KINASE SD1-8"/>
    <property type="match status" value="1"/>
</dbReference>
<dbReference type="GeneID" id="109504752"/>
<keyword evidence="21" id="KW-1185">Reference proteome</keyword>
<dbReference type="Proteomes" id="UP000504607">
    <property type="component" value="Chromosome 1"/>
</dbReference>
<dbReference type="OrthoDB" id="4062651at2759"/>
<dbReference type="InterPro" id="IPR001245">
    <property type="entry name" value="Ser-Thr/Tyr_kinase_cat_dom"/>
</dbReference>
<dbReference type="InterPro" id="IPR021820">
    <property type="entry name" value="S-locus_recpt_kinase_C"/>
</dbReference>
<dbReference type="InterPro" id="IPR036426">
    <property type="entry name" value="Bulb-type_lectin_dom_sf"/>
</dbReference>
<dbReference type="SMART" id="SM00473">
    <property type="entry name" value="PAN_AP"/>
    <property type="match status" value="1"/>
</dbReference>
<evidence type="ECO:0000256" key="14">
    <source>
        <dbReference type="ARBA" id="ARBA00023170"/>
    </source>
</evidence>
<sequence>MMRNESPVLVLTVPLSKWFHGQNYSQRVKFPSSNHYFVCHEDHVSSLLIFFFAADIFRCVAVWPQFNPIMVGKRGFNFCFMLLPLMIKSACMIESTHATNTLLPTQSLRDGQTLVSAAKIFELGFFSPGSSTNRYLGIWYLNLAGENVIWVANRNSPIVDTSGVLLFDEDGDLTILDGRGSASILASGSKTGSMAATILDSGNLVLRDINDSSRILWQSFDYPTDTFLPGMKLGLEGRQNRLLTSWKSANDPASGDYSMGFDPNGTSQFLIWQKGNVYWTSGTWNGEIFSLNPEMVTEGIFDWTFVSNMHEKYFTYSLLNDTMIFRYVLDSSGKIQLLTYSGGKSILLWSQPTSQCRVNDLCGAYGVCNENTPPPCRCLKGFEPGSLIDWNEGVTGGGCIRKTGLQCESGGEPDEFLKMPNMRLPTFGQNCQIWEAEECRSACLQNCNCTAYVFSVNCTLWYGNLENLQEFYNASVGSGTLYLRLAASEFASGGNKRQLRVIIIVAVPLGLLCSCTLICLLWLRSRRRRGKKSLPEGPLLSLGAEIAIKLGESNEKGSEFSLFHFTHIADATNNFSSENKLGEGGFGPVYKGQLADGKEIAVKRLAAHSGQGLLEFKNEILLILKLQHRNLVRLLGCCIQGEEKILIYEYMPNKSLDFFLFNPTRGALLEWFRRYHIVEGIAQGLIYLHEHSRLRIIHRDLKASNILLDLDMNPKISDFGLARIFGSNETQAITKRVVGTYGYMSPEYAAEGLFSVKSDVFSFGVLLLEIISGKRNTGFHKLGVSLNLLGYAWGLWKQGKCLELMDPLLSDGCPTSQISRCIHVALMCVQENASDRPTMSDVITMLSSESAAIPDPKQPAFFTMRTTTEADVPANVDGSCSLNDITITVPDGR</sequence>
<dbReference type="SUPFAM" id="SSF56112">
    <property type="entry name" value="Protein kinase-like (PK-like)"/>
    <property type="match status" value="1"/>
</dbReference>
<keyword evidence="7" id="KW-0732">Signal</keyword>
<organism evidence="21 22">
    <name type="scientific">Elaeis guineensis var. tenera</name>
    <name type="common">Oil palm</name>
    <dbReference type="NCBI Taxonomy" id="51953"/>
    <lineage>
        <taxon>Eukaryota</taxon>
        <taxon>Viridiplantae</taxon>
        <taxon>Streptophyta</taxon>
        <taxon>Embryophyta</taxon>
        <taxon>Tracheophyta</taxon>
        <taxon>Spermatophyta</taxon>
        <taxon>Magnoliopsida</taxon>
        <taxon>Liliopsida</taxon>
        <taxon>Arecaceae</taxon>
        <taxon>Arecoideae</taxon>
        <taxon>Cocoseae</taxon>
        <taxon>Elaeidinae</taxon>
        <taxon>Elaeis</taxon>
    </lineage>
</organism>
<evidence type="ECO:0000256" key="10">
    <source>
        <dbReference type="ARBA" id="ARBA00022840"/>
    </source>
</evidence>
<keyword evidence="13" id="KW-1015">Disulfide bond</keyword>
<evidence type="ECO:0000256" key="1">
    <source>
        <dbReference type="ARBA" id="ARBA00004251"/>
    </source>
</evidence>
<evidence type="ECO:0000256" key="4">
    <source>
        <dbReference type="ARBA" id="ARBA00022536"/>
    </source>
</evidence>
<dbReference type="FunFam" id="1.10.510.10:FF:000060">
    <property type="entry name" value="G-type lectin S-receptor-like serine/threonine-protein kinase"/>
    <property type="match status" value="1"/>
</dbReference>
<dbReference type="PANTHER" id="PTHR27002:SF897">
    <property type="entry name" value="RECEPTOR-LIKE SERINE_THREONINE-PROTEIN KINASE"/>
    <property type="match status" value="1"/>
</dbReference>
<evidence type="ECO:0000256" key="16">
    <source>
        <dbReference type="PIRNR" id="PIRNR000641"/>
    </source>
</evidence>
<keyword evidence="11 17" id="KW-1133">Transmembrane helix</keyword>
<feature type="domain" description="Bulb-type lectin" evidence="19">
    <location>
        <begin position="99"/>
        <end position="219"/>
    </location>
</feature>
<evidence type="ECO:0000313" key="22">
    <source>
        <dbReference type="RefSeq" id="XP_019706507.2"/>
    </source>
</evidence>